<evidence type="ECO:0000313" key="1">
    <source>
        <dbReference type="EMBL" id="MBS3057026.1"/>
    </source>
</evidence>
<sequence length="249" mass="28330">MPSMKRTIISQLVRHSLQAPKARWTKTGLTRKGIIKARELGRKIPPGWKVKEYYTPAIRTESSSRFALGAFRAKGGKTYPTKRRVMLGPEKGAIVKKAGARKELWYIKDIPKLKKLTGEHGENDRVVLRRWLDGELDPKIIGNSKKLADAVIRKRFGLGKRLVERGLGGLGRVPVKEAADKIILRNVTHQWLVEAVLERLTGMKYTQFGRGTAIRENESLSIIHSPEKTMLKYRGKTIDVTKRFNEILR</sequence>
<organism evidence="1 2">
    <name type="scientific">Candidatus Iainarchaeum sp</name>
    <dbReference type="NCBI Taxonomy" id="3101447"/>
    <lineage>
        <taxon>Archaea</taxon>
        <taxon>Candidatus Iainarchaeota</taxon>
        <taxon>Candidatus Iainarchaeia</taxon>
        <taxon>Candidatus Iainarchaeales</taxon>
        <taxon>Candidatus Iainarchaeaceae</taxon>
        <taxon>Candidatus Iainarchaeum</taxon>
    </lineage>
</organism>
<dbReference type="Proteomes" id="UP000677687">
    <property type="component" value="Unassembled WGS sequence"/>
</dbReference>
<gene>
    <name evidence="1" type="ORF">J4415_00160</name>
</gene>
<reference evidence="1" key="2">
    <citation type="submission" date="2021-05" db="EMBL/GenBank/DDBJ databases">
        <title>Protein family content uncovers lineage relationships and bacterial pathway maintenance mechanisms in DPANN archaea.</title>
        <authorList>
            <person name="Castelle C.J."/>
            <person name="Meheust R."/>
            <person name="Jaffe A.L."/>
            <person name="Seitz K."/>
            <person name="Gong X."/>
            <person name="Baker B.J."/>
            <person name="Banfield J.F."/>
        </authorList>
    </citation>
    <scope>NUCLEOTIDE SEQUENCE</scope>
    <source>
        <strain evidence="1">RIFCSPHIGHO2_01_FULL_AR10_44_11</strain>
    </source>
</reference>
<dbReference type="AlphaFoldDB" id="A0A8T4L1P9"/>
<proteinExistence type="predicted"/>
<evidence type="ECO:0000313" key="2">
    <source>
        <dbReference type="Proteomes" id="UP000677687"/>
    </source>
</evidence>
<protein>
    <submittedName>
        <fullName evidence="1">Uncharacterized protein</fullName>
    </submittedName>
</protein>
<dbReference type="EMBL" id="JAGVWD010000003">
    <property type="protein sequence ID" value="MBS3057026.1"/>
    <property type="molecule type" value="Genomic_DNA"/>
</dbReference>
<comment type="caution">
    <text evidence="1">The sequence shown here is derived from an EMBL/GenBank/DDBJ whole genome shotgun (WGS) entry which is preliminary data.</text>
</comment>
<accession>A0A8T4L1P9</accession>
<name>A0A8T4L1P9_9ARCH</name>
<reference evidence="1" key="1">
    <citation type="submission" date="2021-03" db="EMBL/GenBank/DDBJ databases">
        <authorList>
            <person name="Jaffe A."/>
        </authorList>
    </citation>
    <scope>NUCLEOTIDE SEQUENCE</scope>
    <source>
        <strain evidence="1">RIFCSPHIGHO2_01_FULL_AR10_44_11</strain>
    </source>
</reference>